<reference evidence="2 3" key="1">
    <citation type="submission" date="2021-06" db="EMBL/GenBank/DDBJ databases">
        <authorList>
            <person name="Palmer J.M."/>
        </authorList>
    </citation>
    <scope>NUCLEOTIDE SEQUENCE [LARGE SCALE GENOMIC DNA]</scope>
    <source>
        <strain evidence="2 3">GA_2019</strain>
        <tissue evidence="2">Muscle</tissue>
    </source>
</reference>
<gene>
    <name evidence="2" type="ORF">GOODEAATRI_018672</name>
</gene>
<sequence length="180" mass="19683">VAEWGIQKLGLTEYAGCSAGTYSGGNKRKLSTAIAMIGCPALVLLDEPTTGMDPHSRRFLWNAIMSVIQDGRAVVLTSHRFGDGYVVTMKIKAAKAGLSPELEPVESFMESSFPGCVQREKHYNTLQYEIASSSLARIFQLVVANKDRLSIEDYSVSQTTLDQVRMSWDNQNICGGNTGL</sequence>
<dbReference type="InterPro" id="IPR026082">
    <property type="entry name" value="ABCA"/>
</dbReference>
<evidence type="ECO:0000259" key="1">
    <source>
        <dbReference type="Pfam" id="PF23321"/>
    </source>
</evidence>
<dbReference type="SUPFAM" id="SSF52540">
    <property type="entry name" value="P-loop containing nucleoside triphosphate hydrolases"/>
    <property type="match status" value="1"/>
</dbReference>
<evidence type="ECO:0000313" key="2">
    <source>
        <dbReference type="EMBL" id="MEQ2172204.1"/>
    </source>
</evidence>
<accession>A0ABV0NLD4</accession>
<dbReference type="Pfam" id="PF23321">
    <property type="entry name" value="R1_ABCA1"/>
    <property type="match status" value="1"/>
</dbReference>
<organism evidence="2 3">
    <name type="scientific">Goodea atripinnis</name>
    <dbReference type="NCBI Taxonomy" id="208336"/>
    <lineage>
        <taxon>Eukaryota</taxon>
        <taxon>Metazoa</taxon>
        <taxon>Chordata</taxon>
        <taxon>Craniata</taxon>
        <taxon>Vertebrata</taxon>
        <taxon>Euteleostomi</taxon>
        <taxon>Actinopterygii</taxon>
        <taxon>Neopterygii</taxon>
        <taxon>Teleostei</taxon>
        <taxon>Neoteleostei</taxon>
        <taxon>Acanthomorphata</taxon>
        <taxon>Ovalentaria</taxon>
        <taxon>Atherinomorphae</taxon>
        <taxon>Cyprinodontiformes</taxon>
        <taxon>Goodeidae</taxon>
        <taxon>Goodea</taxon>
    </lineage>
</organism>
<dbReference type="Gene3D" id="3.40.50.300">
    <property type="entry name" value="P-loop containing nucleotide triphosphate hydrolases"/>
    <property type="match status" value="1"/>
</dbReference>
<name>A0ABV0NLD4_9TELE</name>
<dbReference type="InterPro" id="IPR027417">
    <property type="entry name" value="P-loop_NTPase"/>
</dbReference>
<dbReference type="PANTHER" id="PTHR19229:SF190">
    <property type="entry name" value="RETINAL-SPECIFIC PHOSPHOLIPID-TRANSPORTING ATPASE ABCA4"/>
    <property type="match status" value="1"/>
</dbReference>
<feature type="non-terminal residue" evidence="2">
    <location>
        <position position="1"/>
    </location>
</feature>
<evidence type="ECO:0000313" key="3">
    <source>
        <dbReference type="Proteomes" id="UP001476798"/>
    </source>
</evidence>
<proteinExistence type="predicted"/>
<dbReference type="EMBL" id="JAHRIO010041586">
    <property type="protein sequence ID" value="MEQ2172204.1"/>
    <property type="molecule type" value="Genomic_DNA"/>
</dbReference>
<dbReference type="Proteomes" id="UP001476798">
    <property type="component" value="Unassembled WGS sequence"/>
</dbReference>
<comment type="caution">
    <text evidence="2">The sequence shown here is derived from an EMBL/GenBank/DDBJ whole genome shotgun (WGS) entry which is preliminary data.</text>
</comment>
<dbReference type="PANTHER" id="PTHR19229">
    <property type="entry name" value="ATP-BINDING CASSETTE TRANSPORTER SUBFAMILY A ABCA"/>
    <property type="match status" value="1"/>
</dbReference>
<feature type="domain" description="ABCA1-4-like C-terminal R2 regulatory" evidence="1">
    <location>
        <begin position="82"/>
        <end position="158"/>
    </location>
</feature>
<keyword evidence="3" id="KW-1185">Reference proteome</keyword>
<dbReference type="InterPro" id="IPR056264">
    <property type="entry name" value="R2_ABCA1-4-like"/>
</dbReference>
<protein>
    <recommendedName>
        <fullName evidence="1">ABCA1-4-like C-terminal R2 regulatory domain-containing protein</fullName>
    </recommendedName>
</protein>